<feature type="region of interest" description="Disordered" evidence="1">
    <location>
        <begin position="126"/>
        <end position="166"/>
    </location>
</feature>
<feature type="compositionally biased region" description="Polar residues" evidence="1">
    <location>
        <begin position="144"/>
        <end position="154"/>
    </location>
</feature>
<evidence type="ECO:0000256" key="1">
    <source>
        <dbReference type="SAM" id="MobiDB-lite"/>
    </source>
</evidence>
<protein>
    <submittedName>
        <fullName evidence="2">Uncharacterized protein</fullName>
    </submittedName>
</protein>
<reference evidence="3" key="1">
    <citation type="submission" date="2014-08" db="EMBL/GenBank/DDBJ databases">
        <authorList>
            <person name="Moulin L."/>
        </authorList>
    </citation>
    <scope>NUCLEOTIDE SEQUENCE [LARGE SCALE GENOMIC DNA]</scope>
</reference>
<evidence type="ECO:0000313" key="2">
    <source>
        <dbReference type="EMBL" id="CDX11347.1"/>
    </source>
</evidence>
<evidence type="ECO:0000313" key="3">
    <source>
        <dbReference type="Proteomes" id="UP000045285"/>
    </source>
</evidence>
<dbReference type="EMBL" id="CCMZ01000001">
    <property type="protein sequence ID" value="CDX11347.1"/>
    <property type="molecule type" value="Genomic_DNA"/>
</dbReference>
<sequence>MAGLARQWRAALHRVDDAIGEALLRVVEPAAINAAVEAEAQAASPRDQVRDAPVRDLEAARYSANRAFRQYDAIYPQNWLVAAELELRWNRALTRVGEIESRIAAHDGSNWNHHFCRQYTSLRSPPISRLSGRRRRPTRGSRSASYAPSSTRWSPISMKKRQRSFS</sequence>
<gene>
    <name evidence="2" type="ORF">MPL3356_10004</name>
</gene>
<accession>A0A090EW82</accession>
<dbReference type="Proteomes" id="UP000045285">
    <property type="component" value="Unassembled WGS sequence"/>
</dbReference>
<dbReference type="AlphaFoldDB" id="A0A090EW82"/>
<organism evidence="2 3">
    <name type="scientific">Mesorhizobium plurifarium</name>
    <dbReference type="NCBI Taxonomy" id="69974"/>
    <lineage>
        <taxon>Bacteria</taxon>
        <taxon>Pseudomonadati</taxon>
        <taxon>Pseudomonadota</taxon>
        <taxon>Alphaproteobacteria</taxon>
        <taxon>Hyphomicrobiales</taxon>
        <taxon>Phyllobacteriaceae</taxon>
        <taxon>Mesorhizobium</taxon>
    </lineage>
</organism>
<proteinExistence type="predicted"/>
<keyword evidence="3" id="KW-1185">Reference proteome</keyword>
<name>A0A090EW82_MESPL</name>